<organism evidence="3 4">
    <name type="scientific">Crenothrix polyspora</name>
    <dbReference type="NCBI Taxonomy" id="360316"/>
    <lineage>
        <taxon>Bacteria</taxon>
        <taxon>Pseudomonadati</taxon>
        <taxon>Pseudomonadota</taxon>
        <taxon>Gammaproteobacteria</taxon>
        <taxon>Methylococcales</taxon>
        <taxon>Crenotrichaceae</taxon>
        <taxon>Crenothrix</taxon>
    </lineage>
</organism>
<proteinExistence type="predicted"/>
<gene>
    <name evidence="3" type="ORF">CRENPOLYSF2_990005</name>
</gene>
<dbReference type="Proteomes" id="UP000195442">
    <property type="component" value="Unassembled WGS sequence"/>
</dbReference>
<feature type="chain" id="PRO_5013114127" evidence="2">
    <location>
        <begin position="26"/>
        <end position="302"/>
    </location>
</feature>
<feature type="transmembrane region" description="Helical" evidence="1">
    <location>
        <begin position="278"/>
        <end position="301"/>
    </location>
</feature>
<dbReference type="OrthoDB" id="480426at2"/>
<sequence length="302" mass="31939">MNTAMTHTKRTLGLVLLAFSALVFAAYQYSDYLQALCTRESACNPGILNNNGFMGSYQMGESALIDAGYYRRDATPTSNDWQGSWTGKNGISSKTDFLASPAKQTQAINDYNAVQWALITSKGLLPFVGQTINGIVLTESGLLAGAHLVGAGGLSKFLHSGGQIVPKDANKVAVTQYISKFSGYDIAPVSGHASTSGGTGTGSAITGNSLVDAGGSYDPYRLANNTPIDPIAAFQSGSGVSYGEINQAIQAMISLILLLWAAYVSWGQFRLWSEGSISLMVMQSNIVKAAVLMTFLLFIVLT</sequence>
<evidence type="ECO:0000256" key="1">
    <source>
        <dbReference type="SAM" id="Phobius"/>
    </source>
</evidence>
<evidence type="ECO:0000256" key="2">
    <source>
        <dbReference type="SAM" id="SignalP"/>
    </source>
</evidence>
<protein>
    <submittedName>
        <fullName evidence="3">Uncharacterized protein</fullName>
    </submittedName>
</protein>
<keyword evidence="1" id="KW-0472">Membrane</keyword>
<dbReference type="AlphaFoldDB" id="A0A1R4HJD8"/>
<dbReference type="InterPro" id="IPR021676">
    <property type="entry name" value="DUF3262"/>
</dbReference>
<dbReference type="EMBL" id="FUKJ01000467">
    <property type="protein sequence ID" value="SJM96334.1"/>
    <property type="molecule type" value="Genomic_DNA"/>
</dbReference>
<feature type="signal peptide" evidence="2">
    <location>
        <begin position="1"/>
        <end position="25"/>
    </location>
</feature>
<keyword evidence="4" id="KW-1185">Reference proteome</keyword>
<name>A0A1R4HJD8_9GAMM</name>
<evidence type="ECO:0000313" key="4">
    <source>
        <dbReference type="Proteomes" id="UP000195442"/>
    </source>
</evidence>
<keyword evidence="1" id="KW-0812">Transmembrane</keyword>
<accession>A0A1R4HJD8</accession>
<keyword evidence="1" id="KW-1133">Transmembrane helix</keyword>
<evidence type="ECO:0000313" key="3">
    <source>
        <dbReference type="EMBL" id="SJM96334.1"/>
    </source>
</evidence>
<reference evidence="4" key="1">
    <citation type="submission" date="2017-02" db="EMBL/GenBank/DDBJ databases">
        <authorList>
            <person name="Daims H."/>
        </authorList>
    </citation>
    <scope>NUCLEOTIDE SEQUENCE [LARGE SCALE GENOMIC DNA]</scope>
</reference>
<dbReference type="Pfam" id="PF11660">
    <property type="entry name" value="DUF3262"/>
    <property type="match status" value="1"/>
</dbReference>
<keyword evidence="2" id="KW-0732">Signal</keyword>
<dbReference type="RefSeq" id="WP_087148638.1">
    <property type="nucleotide sequence ID" value="NZ_FUKJ01000467.1"/>
</dbReference>